<keyword evidence="3" id="KW-1185">Reference proteome</keyword>
<dbReference type="Proteomes" id="UP001457282">
    <property type="component" value="Unassembled WGS sequence"/>
</dbReference>
<organism evidence="2 3">
    <name type="scientific">Rubus argutus</name>
    <name type="common">Southern blackberry</name>
    <dbReference type="NCBI Taxonomy" id="59490"/>
    <lineage>
        <taxon>Eukaryota</taxon>
        <taxon>Viridiplantae</taxon>
        <taxon>Streptophyta</taxon>
        <taxon>Embryophyta</taxon>
        <taxon>Tracheophyta</taxon>
        <taxon>Spermatophyta</taxon>
        <taxon>Magnoliopsida</taxon>
        <taxon>eudicotyledons</taxon>
        <taxon>Gunneridae</taxon>
        <taxon>Pentapetalae</taxon>
        <taxon>rosids</taxon>
        <taxon>fabids</taxon>
        <taxon>Rosales</taxon>
        <taxon>Rosaceae</taxon>
        <taxon>Rosoideae</taxon>
        <taxon>Rosoideae incertae sedis</taxon>
        <taxon>Rubus</taxon>
    </lineage>
</organism>
<sequence>MAARVTPVAIDGGDWASRTTKWAAEEESGVEDRSLSSGTIWRFGKVETHFEIKAGAERFYDVFLNRPHHIPNMITSQTREKLPSVDINDDDHFSGGKVGTLVSWNYIQDGKAKVAKEIIEAIDRENNSITWKVIGGDLLEHYKSFKFIQQITTQQGDQASSMVHLSLEYEKVDDNVPDPHALLQLVIDIHKDVDAHLNITTQSAA</sequence>
<name>A0AAW1XG51_RUBAR</name>
<dbReference type="GO" id="GO:0006952">
    <property type="term" value="P:defense response"/>
    <property type="evidence" value="ECO:0007669"/>
    <property type="project" value="InterPro"/>
</dbReference>
<dbReference type="Gene3D" id="3.30.530.20">
    <property type="match status" value="1"/>
</dbReference>
<dbReference type="CDD" id="cd07816">
    <property type="entry name" value="Bet_v1-like"/>
    <property type="match status" value="1"/>
</dbReference>
<dbReference type="SMART" id="SM01037">
    <property type="entry name" value="Bet_v_1"/>
    <property type="match status" value="1"/>
</dbReference>
<dbReference type="SUPFAM" id="SSF55961">
    <property type="entry name" value="Bet v1-like"/>
    <property type="match status" value="1"/>
</dbReference>
<accession>A0AAW1XG51</accession>
<dbReference type="InterPro" id="IPR023393">
    <property type="entry name" value="START-like_dom_sf"/>
</dbReference>
<evidence type="ECO:0000259" key="1">
    <source>
        <dbReference type="SMART" id="SM01037"/>
    </source>
</evidence>
<evidence type="ECO:0000313" key="3">
    <source>
        <dbReference type="Proteomes" id="UP001457282"/>
    </source>
</evidence>
<dbReference type="InterPro" id="IPR000916">
    <property type="entry name" value="Bet_v_I/MLP"/>
</dbReference>
<reference evidence="2 3" key="1">
    <citation type="journal article" date="2023" name="G3 (Bethesda)">
        <title>A chromosome-length genome assembly and annotation of blackberry (Rubus argutus, cv. 'Hillquist').</title>
        <authorList>
            <person name="Bruna T."/>
            <person name="Aryal R."/>
            <person name="Dudchenko O."/>
            <person name="Sargent D.J."/>
            <person name="Mead D."/>
            <person name="Buti M."/>
            <person name="Cavallini A."/>
            <person name="Hytonen T."/>
            <person name="Andres J."/>
            <person name="Pham M."/>
            <person name="Weisz D."/>
            <person name="Mascagni F."/>
            <person name="Usai G."/>
            <person name="Natali L."/>
            <person name="Bassil N."/>
            <person name="Fernandez G.E."/>
            <person name="Lomsadze A."/>
            <person name="Armour M."/>
            <person name="Olukolu B."/>
            <person name="Poorten T."/>
            <person name="Britton C."/>
            <person name="Davik J."/>
            <person name="Ashrafi H."/>
            <person name="Aiden E.L."/>
            <person name="Borodovsky M."/>
            <person name="Worthington M."/>
        </authorList>
    </citation>
    <scope>NUCLEOTIDE SEQUENCE [LARGE SCALE GENOMIC DNA]</scope>
    <source>
        <strain evidence="2">PI 553951</strain>
    </source>
</reference>
<dbReference type="EMBL" id="JBEDUW010000004">
    <property type="protein sequence ID" value="KAK9935350.1"/>
    <property type="molecule type" value="Genomic_DNA"/>
</dbReference>
<gene>
    <name evidence="2" type="ORF">M0R45_022454</name>
</gene>
<protein>
    <recommendedName>
        <fullName evidence="1">Bet v I/Major latex protein domain-containing protein</fullName>
    </recommendedName>
</protein>
<evidence type="ECO:0000313" key="2">
    <source>
        <dbReference type="EMBL" id="KAK9935350.1"/>
    </source>
</evidence>
<comment type="caution">
    <text evidence="2">The sequence shown here is derived from an EMBL/GenBank/DDBJ whole genome shotgun (WGS) entry which is preliminary data.</text>
</comment>
<dbReference type="AlphaFoldDB" id="A0AAW1XG51"/>
<dbReference type="Pfam" id="PF00407">
    <property type="entry name" value="Bet_v_1"/>
    <property type="match status" value="1"/>
</dbReference>
<proteinExistence type="predicted"/>
<dbReference type="InterPro" id="IPR051761">
    <property type="entry name" value="MLP-like_ligand-binding"/>
</dbReference>
<feature type="domain" description="Bet v I/Major latex protein" evidence="1">
    <location>
        <begin position="44"/>
        <end position="200"/>
    </location>
</feature>
<dbReference type="PANTHER" id="PTHR31907">
    <property type="entry name" value="MLP-LIKE PROTEIN 423"/>
    <property type="match status" value="1"/>
</dbReference>